<name>A0AAV5QS33_9ASCO</name>
<feature type="compositionally biased region" description="Polar residues" evidence="1">
    <location>
        <begin position="337"/>
        <end position="346"/>
    </location>
</feature>
<keyword evidence="3" id="KW-1185">Reference proteome</keyword>
<dbReference type="AlphaFoldDB" id="A0AAV5QS33"/>
<gene>
    <name evidence="2" type="ORF">DASC09_048510</name>
</gene>
<evidence type="ECO:0000256" key="1">
    <source>
        <dbReference type="SAM" id="MobiDB-lite"/>
    </source>
</evidence>
<sequence>MDFKVSASSNPGLKSLRSERSFKDPNQPTTMKWEPMDLPPVSPQELQSLRNQKYMRAKNKQSLHDNNILLGTKPSKLDMFDDKLTSFAFAPPPSSSISNMEQILTDSSNVDISFESNDHLENPNKSSQTLTGLIANLTENLMSQSSPKKRRNTDLLSGQEPKVVMSRNDPIVLIEDYIPGQRPSRPISVMNLKKSIFDLKQHQQEERPLKKKSRGNLAQEYLDNSVDDALKITYNSIRSMRSFPQYSADETSHKKPPKKTMTNKRSLMYLNKAIKLLDCENIDNNITDNHSLAQFKSVDFQFNQAPQKNNENRTISNNSLMKDSIRSVSSSTDISIHNQETRNPSPIDNFRLSKEKHSPTISDPNSASYVGTNSMATTPENPCNNSGDFLGTNQRKLPILHEERINNIAAASNTAFENLMLATSSRNNSFDSSAINKKRSASVLDSIHSLVADEHDASLKYCMICDKPLYDLSSLIQDGCKFKIFVCDNCTDVYNEIAELLHNIKLEVSNSDAISTRSLSSNTSISSELRHDFSSMTIDRSQVSDDNDDNFNEDYQLVHLAELVALELSNNNPGNSQGFQDSTDWFIEQNGEYSRNVKMYEKILKLVLLLNNGDDELEDPMESSAAAPPVPDESVADGDTTTDIGNETARTFALDPNAGFEAHHPAPTTQVNTNNILQDINNFPDSASVFSKSSLRTRGSMITESIILPKQRRKNRGGLINKNAPTPKDFQEYYRSLITKPSTTRLLSTALGKENQMGTVPFSNDLVGTLQKQLDSYTGSHAASSNISSFVGTPTSKDNNNNHNNNNGGSYNLLKYFHASPPPQADTASSIISKKSGANNLTKHQSLLNLNLEQEWSTFKKKFRWRWRVKGLMPGVTLNGNQGHYY</sequence>
<feature type="region of interest" description="Disordered" evidence="1">
    <location>
        <begin position="1"/>
        <end position="40"/>
    </location>
</feature>
<reference evidence="2 3" key="1">
    <citation type="journal article" date="2023" name="Elife">
        <title>Identification of key yeast species and microbe-microbe interactions impacting larval growth of Drosophila in the wild.</title>
        <authorList>
            <person name="Mure A."/>
            <person name="Sugiura Y."/>
            <person name="Maeda R."/>
            <person name="Honda K."/>
            <person name="Sakurai N."/>
            <person name="Takahashi Y."/>
            <person name="Watada M."/>
            <person name="Katoh T."/>
            <person name="Gotoh A."/>
            <person name="Gotoh Y."/>
            <person name="Taniguchi I."/>
            <person name="Nakamura K."/>
            <person name="Hayashi T."/>
            <person name="Katayama T."/>
            <person name="Uemura T."/>
            <person name="Hattori Y."/>
        </authorList>
    </citation>
    <scope>NUCLEOTIDE SEQUENCE [LARGE SCALE GENOMIC DNA]</scope>
    <source>
        <strain evidence="2 3">SC-9</strain>
    </source>
</reference>
<proteinExistence type="predicted"/>
<protein>
    <submittedName>
        <fullName evidence="2">Uncharacterized protein</fullName>
    </submittedName>
</protein>
<evidence type="ECO:0000313" key="2">
    <source>
        <dbReference type="EMBL" id="GMM37526.1"/>
    </source>
</evidence>
<feature type="region of interest" description="Disordered" evidence="1">
    <location>
        <begin position="326"/>
        <end position="367"/>
    </location>
</feature>
<dbReference type="RefSeq" id="XP_064854522.1">
    <property type="nucleotide sequence ID" value="XM_064998450.1"/>
</dbReference>
<feature type="region of interest" description="Disordered" evidence="1">
    <location>
        <begin position="618"/>
        <end position="644"/>
    </location>
</feature>
<dbReference type="EMBL" id="BTFZ01000012">
    <property type="protein sequence ID" value="GMM37526.1"/>
    <property type="molecule type" value="Genomic_DNA"/>
</dbReference>
<feature type="region of interest" description="Disordered" evidence="1">
    <location>
        <begin position="788"/>
        <end position="807"/>
    </location>
</feature>
<feature type="compositionally biased region" description="Polar residues" evidence="1">
    <location>
        <begin position="788"/>
        <end position="798"/>
    </location>
</feature>
<accession>A0AAV5QS33</accession>
<dbReference type="GeneID" id="90075501"/>
<evidence type="ECO:0000313" key="3">
    <source>
        <dbReference type="Proteomes" id="UP001360560"/>
    </source>
</evidence>
<feature type="compositionally biased region" description="Polar residues" evidence="1">
    <location>
        <begin position="1"/>
        <end position="12"/>
    </location>
</feature>
<feature type="compositionally biased region" description="Low complexity" evidence="1">
    <location>
        <begin position="326"/>
        <end position="336"/>
    </location>
</feature>
<comment type="caution">
    <text evidence="2">The sequence shown here is derived from an EMBL/GenBank/DDBJ whole genome shotgun (WGS) entry which is preliminary data.</text>
</comment>
<dbReference type="Proteomes" id="UP001360560">
    <property type="component" value="Unassembled WGS sequence"/>
</dbReference>
<organism evidence="2 3">
    <name type="scientific">Saccharomycopsis crataegensis</name>
    <dbReference type="NCBI Taxonomy" id="43959"/>
    <lineage>
        <taxon>Eukaryota</taxon>
        <taxon>Fungi</taxon>
        <taxon>Dikarya</taxon>
        <taxon>Ascomycota</taxon>
        <taxon>Saccharomycotina</taxon>
        <taxon>Saccharomycetes</taxon>
        <taxon>Saccharomycopsidaceae</taxon>
        <taxon>Saccharomycopsis</taxon>
    </lineage>
</organism>